<sequence length="411" mass="42745">MRCNRKRLVAALSLLLTAQSAQAGPIWTGRIAKRGPSAFLDARMESQPAPTAAGHGSGGSETTPRPIFETLDSTIDIPKSLISQDSGEGKKGDTSSLPDPVEVVPIEETTEPAAPTTAAPEETTEKSMDQPVFTQDTSAPVLTTAITPKDPASNTQPSEATTAEEPVDATSDAASELSLQQLSLQRIPLQTLSQRPRPLRLNNLPMKPQRLHLPPTLTTAITPKDPASNTQPTSEATTAGDPEATTSDATEEPILTTTIVPKDPASTIQQPSEATTLEEPADETSDAASAPIPTTIVPKAPDSDTSKPAKGENTEPAQKPDTTETQTLHSSVDLGDMKPSTETTGPKETTAPEAPSSTALAEEDPQTPPVPGPTTMTTVASDPALGTTSTVPVEEPGMPTSDAPGQPSEPF</sequence>
<protein>
    <submittedName>
        <fullName evidence="1">Uncharacterized protein</fullName>
    </submittedName>
</protein>
<proteinExistence type="predicted"/>
<evidence type="ECO:0000313" key="1">
    <source>
        <dbReference type="EMBL" id="KAJ3501906.1"/>
    </source>
</evidence>
<organism evidence="1 2">
    <name type="scientific">Fusarium decemcellulare</name>
    <dbReference type="NCBI Taxonomy" id="57161"/>
    <lineage>
        <taxon>Eukaryota</taxon>
        <taxon>Fungi</taxon>
        <taxon>Dikarya</taxon>
        <taxon>Ascomycota</taxon>
        <taxon>Pezizomycotina</taxon>
        <taxon>Sordariomycetes</taxon>
        <taxon>Hypocreomycetidae</taxon>
        <taxon>Hypocreales</taxon>
        <taxon>Nectriaceae</taxon>
        <taxon>Fusarium</taxon>
        <taxon>Fusarium decemcellulare species complex</taxon>
    </lineage>
</organism>
<accession>A0ACC1RBQ9</accession>
<gene>
    <name evidence="1" type="ORF">NM208_g16838</name>
</gene>
<dbReference type="EMBL" id="JANRMS010005529">
    <property type="protein sequence ID" value="KAJ3501906.1"/>
    <property type="molecule type" value="Genomic_DNA"/>
</dbReference>
<dbReference type="Proteomes" id="UP001148629">
    <property type="component" value="Unassembled WGS sequence"/>
</dbReference>
<reference evidence="1" key="1">
    <citation type="submission" date="2022-08" db="EMBL/GenBank/DDBJ databases">
        <title>Genome Sequence of Fusarium decemcellulare.</title>
        <authorList>
            <person name="Buettner E."/>
        </authorList>
    </citation>
    <scope>NUCLEOTIDE SEQUENCE</scope>
    <source>
        <strain evidence="1">Babe19</strain>
    </source>
</reference>
<name>A0ACC1RBQ9_9HYPO</name>
<evidence type="ECO:0000313" key="2">
    <source>
        <dbReference type="Proteomes" id="UP001148629"/>
    </source>
</evidence>
<keyword evidence="2" id="KW-1185">Reference proteome</keyword>
<comment type="caution">
    <text evidence="1">The sequence shown here is derived from an EMBL/GenBank/DDBJ whole genome shotgun (WGS) entry which is preliminary data.</text>
</comment>